<gene>
    <name evidence="2" type="ORF">OXYTRIMIC_115</name>
</gene>
<dbReference type="GO" id="GO:0016787">
    <property type="term" value="F:hydrolase activity"/>
    <property type="evidence" value="ECO:0007669"/>
    <property type="project" value="InterPro"/>
</dbReference>
<evidence type="ECO:0000313" key="2">
    <source>
        <dbReference type="EMBL" id="KEJ82398.1"/>
    </source>
</evidence>
<dbReference type="Pfam" id="PF04851">
    <property type="entry name" value="ResIII"/>
    <property type="match status" value="1"/>
</dbReference>
<reference evidence="3" key="1">
    <citation type="journal article" date="2014" name="Cell">
        <title>The Architecture of a Scrambled Genome Reveals Massive Levels of Genomic Rearrangement during Development.</title>
        <authorList>
            <person name="Chen X."/>
            <person name="Bracht J.R."/>
            <person name="Goldman A.D."/>
            <person name="Dolzhenko E."/>
            <person name="Clay D.M."/>
            <person name="Swart E.C."/>
            <person name="Perlman D.H."/>
            <person name="Doak T.G."/>
            <person name="Stuart A."/>
            <person name="Amemiya C.T."/>
            <person name="Sebra R.P."/>
            <person name="Landweber L.F."/>
        </authorList>
    </citation>
    <scope>NUCLEOTIDE SEQUENCE [LARGE SCALE GENOMIC DNA]</scope>
    <source>
        <strain evidence="3">JRB310</strain>
    </source>
</reference>
<feature type="domain" description="Helicase/UvrB N-terminal" evidence="1">
    <location>
        <begin position="9"/>
        <end position="67"/>
    </location>
</feature>
<dbReference type="SUPFAM" id="SSF52540">
    <property type="entry name" value="P-loop containing nucleoside triphosphate hydrolases"/>
    <property type="match status" value="1"/>
</dbReference>
<protein>
    <recommendedName>
        <fullName evidence="1">Helicase/UvrB N-terminal domain-containing protein</fullName>
    </recommendedName>
</protein>
<keyword evidence="3" id="KW-1185">Reference proteome</keyword>
<dbReference type="GO" id="GO:0003677">
    <property type="term" value="F:DNA binding"/>
    <property type="evidence" value="ECO:0007669"/>
    <property type="project" value="InterPro"/>
</dbReference>
<organism evidence="2 3">
    <name type="scientific">Oxytricha trifallax</name>
    <dbReference type="NCBI Taxonomy" id="1172189"/>
    <lineage>
        <taxon>Eukaryota</taxon>
        <taxon>Sar</taxon>
        <taxon>Alveolata</taxon>
        <taxon>Ciliophora</taxon>
        <taxon>Intramacronucleata</taxon>
        <taxon>Spirotrichea</taxon>
        <taxon>Stichotrichia</taxon>
        <taxon>Sporadotrichida</taxon>
        <taxon>Oxytrichidae</taxon>
        <taxon>Oxytrichinae</taxon>
        <taxon>Oxytricha</taxon>
    </lineage>
</organism>
<accession>A0A073HWN7</accession>
<dbReference type="EMBL" id="ARYC01022856">
    <property type="protein sequence ID" value="KEJ82398.1"/>
    <property type="molecule type" value="Genomic_DNA"/>
</dbReference>
<evidence type="ECO:0000313" key="3">
    <source>
        <dbReference type="Proteomes" id="UP000053232"/>
    </source>
</evidence>
<sequence>MIAATLSSSNSRITLVEMPTGSGKTWVQALLASYYATQNKQVTIVEPNIMLKSMVQDRLGVVIDNLRVMDIESYYKHQIKDDVLIIDEYDSVIEKKPFYSLGKSLTGLWAFSNKVVFMFSATKTRYHKYILQEVFENISEMKFLSEKQVASGNIEEDSCQIICVKKDQKLSVAVADQIEQHKQNSPLIIIFSKENSGDIETLQKQNFGVPSFFASDPYFLESIKEKDKGILFLPEEYGIGVDTKFKVDAIVLLATLVTSETQLYQMIGRGSRSQGQQRGIVFEQLAESQTLFWGRLKRQHNLKLRELSSLLKVIYRRRNNGRLAEIIEDAQLEDDNLSTLKDLESIVGLKMYSSLIQGIDL</sequence>
<dbReference type="InterPro" id="IPR027417">
    <property type="entry name" value="P-loop_NTPase"/>
</dbReference>
<proteinExistence type="predicted"/>
<comment type="caution">
    <text evidence="2">The sequence shown here is derived from an EMBL/GenBank/DDBJ whole genome shotgun (WGS) entry which is preliminary data.</text>
</comment>
<dbReference type="AlphaFoldDB" id="A0A073HWN7"/>
<dbReference type="Proteomes" id="UP000053232">
    <property type="component" value="Unassembled WGS sequence"/>
</dbReference>
<dbReference type="GO" id="GO:0005524">
    <property type="term" value="F:ATP binding"/>
    <property type="evidence" value="ECO:0007669"/>
    <property type="project" value="InterPro"/>
</dbReference>
<name>A0A073HWN7_9SPIT</name>
<evidence type="ECO:0000259" key="1">
    <source>
        <dbReference type="Pfam" id="PF04851"/>
    </source>
</evidence>
<dbReference type="InterPro" id="IPR006935">
    <property type="entry name" value="Helicase/UvrB_N"/>
</dbReference>
<dbReference type="Gene3D" id="3.40.50.300">
    <property type="entry name" value="P-loop containing nucleotide triphosphate hydrolases"/>
    <property type="match status" value="1"/>
</dbReference>